<name>A0A9W4TAR7_9GLOM</name>
<keyword evidence="2" id="KW-1185">Reference proteome</keyword>
<dbReference type="AlphaFoldDB" id="A0A9W4TAR7"/>
<proteinExistence type="predicted"/>
<dbReference type="Proteomes" id="UP001153678">
    <property type="component" value="Unassembled WGS sequence"/>
</dbReference>
<accession>A0A9W4TAR7</accession>
<evidence type="ECO:0000313" key="2">
    <source>
        <dbReference type="Proteomes" id="UP001153678"/>
    </source>
</evidence>
<dbReference type="EMBL" id="CAMKVN010018297">
    <property type="protein sequence ID" value="CAI2198306.1"/>
    <property type="molecule type" value="Genomic_DNA"/>
</dbReference>
<reference evidence="1" key="1">
    <citation type="submission" date="2022-08" db="EMBL/GenBank/DDBJ databases">
        <authorList>
            <person name="Kallberg Y."/>
            <person name="Tangrot J."/>
            <person name="Rosling A."/>
        </authorList>
    </citation>
    <scope>NUCLEOTIDE SEQUENCE</scope>
    <source>
        <strain evidence="1">Wild A</strain>
    </source>
</reference>
<evidence type="ECO:0000313" key="1">
    <source>
        <dbReference type="EMBL" id="CAI2198306.1"/>
    </source>
</evidence>
<comment type="caution">
    <text evidence="1">The sequence shown here is derived from an EMBL/GenBank/DDBJ whole genome shotgun (WGS) entry which is preliminary data.</text>
</comment>
<feature type="non-terminal residue" evidence="1">
    <location>
        <position position="54"/>
    </location>
</feature>
<sequence>VWQRFHMNLRRHPCESRDEVKEILILIEFMEIELFLRGLARDVDCNKELWSLTP</sequence>
<protein>
    <submittedName>
        <fullName evidence="1">18509_t:CDS:1</fullName>
    </submittedName>
</protein>
<gene>
    <name evidence="1" type="ORF">FWILDA_LOCUS18507</name>
</gene>
<organism evidence="1 2">
    <name type="scientific">Funneliformis geosporum</name>
    <dbReference type="NCBI Taxonomy" id="1117311"/>
    <lineage>
        <taxon>Eukaryota</taxon>
        <taxon>Fungi</taxon>
        <taxon>Fungi incertae sedis</taxon>
        <taxon>Mucoromycota</taxon>
        <taxon>Glomeromycotina</taxon>
        <taxon>Glomeromycetes</taxon>
        <taxon>Glomerales</taxon>
        <taxon>Glomeraceae</taxon>
        <taxon>Funneliformis</taxon>
    </lineage>
</organism>